<protein>
    <submittedName>
        <fullName evidence="2">Uncharacterized protein</fullName>
    </submittedName>
</protein>
<feature type="transmembrane region" description="Helical" evidence="1">
    <location>
        <begin position="52"/>
        <end position="68"/>
    </location>
</feature>
<name>A0ABQ8TDE7_PERAM</name>
<reference evidence="2 3" key="1">
    <citation type="journal article" date="2022" name="Allergy">
        <title>Genome assembly and annotation of Periplaneta americana reveal a comprehensive cockroach allergen profile.</title>
        <authorList>
            <person name="Wang L."/>
            <person name="Xiong Q."/>
            <person name="Saelim N."/>
            <person name="Wang L."/>
            <person name="Nong W."/>
            <person name="Wan A.T."/>
            <person name="Shi M."/>
            <person name="Liu X."/>
            <person name="Cao Q."/>
            <person name="Hui J.H.L."/>
            <person name="Sookrung N."/>
            <person name="Leung T.F."/>
            <person name="Tungtrongchitr A."/>
            <person name="Tsui S.K.W."/>
        </authorList>
    </citation>
    <scope>NUCLEOTIDE SEQUENCE [LARGE SCALE GENOMIC DNA]</scope>
    <source>
        <strain evidence="2">PWHHKU_190912</strain>
    </source>
</reference>
<dbReference type="Proteomes" id="UP001148838">
    <property type="component" value="Unassembled WGS sequence"/>
</dbReference>
<evidence type="ECO:0000313" key="2">
    <source>
        <dbReference type="EMBL" id="KAJ4444598.1"/>
    </source>
</evidence>
<keyword evidence="1" id="KW-0812">Transmembrane</keyword>
<proteinExistence type="predicted"/>
<accession>A0ABQ8TDE7</accession>
<sequence length="86" mass="10559">MADLCEGGNEPPGSLKAIRQEIYFMQDGASAHFSLNVREHLDERYPLSLGRLLRLTLPLLLLLLYYYYNAYYYYYYYYYYYDYDYY</sequence>
<dbReference type="EMBL" id="JAJSOF020000011">
    <property type="protein sequence ID" value="KAJ4444598.1"/>
    <property type="molecule type" value="Genomic_DNA"/>
</dbReference>
<keyword evidence="3" id="KW-1185">Reference proteome</keyword>
<evidence type="ECO:0000313" key="3">
    <source>
        <dbReference type="Proteomes" id="UP001148838"/>
    </source>
</evidence>
<organism evidence="2 3">
    <name type="scientific">Periplaneta americana</name>
    <name type="common">American cockroach</name>
    <name type="synonym">Blatta americana</name>
    <dbReference type="NCBI Taxonomy" id="6978"/>
    <lineage>
        <taxon>Eukaryota</taxon>
        <taxon>Metazoa</taxon>
        <taxon>Ecdysozoa</taxon>
        <taxon>Arthropoda</taxon>
        <taxon>Hexapoda</taxon>
        <taxon>Insecta</taxon>
        <taxon>Pterygota</taxon>
        <taxon>Neoptera</taxon>
        <taxon>Polyneoptera</taxon>
        <taxon>Dictyoptera</taxon>
        <taxon>Blattodea</taxon>
        <taxon>Blattoidea</taxon>
        <taxon>Blattidae</taxon>
        <taxon>Blattinae</taxon>
        <taxon>Periplaneta</taxon>
    </lineage>
</organism>
<keyword evidence="1" id="KW-0472">Membrane</keyword>
<gene>
    <name evidence="2" type="ORF">ANN_06394</name>
</gene>
<comment type="caution">
    <text evidence="2">The sequence shown here is derived from an EMBL/GenBank/DDBJ whole genome shotgun (WGS) entry which is preliminary data.</text>
</comment>
<keyword evidence="1" id="KW-1133">Transmembrane helix</keyword>
<evidence type="ECO:0000256" key="1">
    <source>
        <dbReference type="SAM" id="Phobius"/>
    </source>
</evidence>